<evidence type="ECO:0000256" key="9">
    <source>
        <dbReference type="ARBA" id="ARBA00023157"/>
    </source>
</evidence>
<feature type="signal peptide" evidence="12">
    <location>
        <begin position="1"/>
        <end position="15"/>
    </location>
</feature>
<feature type="transmembrane region" description="Helical" evidence="11">
    <location>
        <begin position="591"/>
        <end position="607"/>
    </location>
</feature>
<dbReference type="GO" id="GO:0032934">
    <property type="term" value="F:sterol binding"/>
    <property type="evidence" value="ECO:0007669"/>
    <property type="project" value="TreeGrafter"/>
</dbReference>
<dbReference type="InterPro" id="IPR032190">
    <property type="entry name" value="NPC1_N"/>
</dbReference>
<evidence type="ECO:0000256" key="1">
    <source>
        <dbReference type="ARBA" id="ARBA00004141"/>
    </source>
</evidence>
<feature type="transmembrane region" description="Helical" evidence="11">
    <location>
        <begin position="1048"/>
        <end position="1068"/>
    </location>
</feature>
<accession>A0AAV5RMV5</accession>
<feature type="transmembrane region" description="Helical" evidence="11">
    <location>
        <begin position="1075"/>
        <end position="1095"/>
    </location>
</feature>
<dbReference type="Pfam" id="PF22314">
    <property type="entry name" value="NPC1_MLD"/>
    <property type="match status" value="1"/>
</dbReference>
<keyword evidence="9" id="KW-1015">Disulfide bond</keyword>
<reference evidence="14 15" key="1">
    <citation type="journal article" date="2023" name="Elife">
        <title>Identification of key yeast species and microbe-microbe interactions impacting larval growth of Drosophila in the wild.</title>
        <authorList>
            <person name="Mure A."/>
            <person name="Sugiura Y."/>
            <person name="Maeda R."/>
            <person name="Honda K."/>
            <person name="Sakurai N."/>
            <person name="Takahashi Y."/>
            <person name="Watada M."/>
            <person name="Katoh T."/>
            <person name="Gotoh A."/>
            <person name="Gotoh Y."/>
            <person name="Taniguchi I."/>
            <person name="Nakamura K."/>
            <person name="Hayashi T."/>
            <person name="Katayama T."/>
            <person name="Uemura T."/>
            <person name="Hattori Y."/>
        </authorList>
    </citation>
    <scope>NUCLEOTIDE SEQUENCE [LARGE SCALE GENOMIC DNA]</scope>
    <source>
        <strain evidence="14 15">SB-73</strain>
    </source>
</reference>
<evidence type="ECO:0000259" key="13">
    <source>
        <dbReference type="PROSITE" id="PS50156"/>
    </source>
</evidence>
<evidence type="ECO:0000256" key="6">
    <source>
        <dbReference type="ARBA" id="ARBA00022989"/>
    </source>
</evidence>
<dbReference type="FunFam" id="1.20.1640.10:FF:000029">
    <property type="entry name" value="Putative Patched sphingolipid transporter"/>
    <property type="match status" value="1"/>
</dbReference>
<feature type="transmembrane region" description="Helical" evidence="11">
    <location>
        <begin position="613"/>
        <end position="634"/>
    </location>
</feature>
<feature type="chain" id="PRO_5043316120" evidence="12">
    <location>
        <begin position="16"/>
        <end position="1229"/>
    </location>
</feature>
<keyword evidence="10" id="KW-0325">Glycoprotein</keyword>
<evidence type="ECO:0000256" key="12">
    <source>
        <dbReference type="SAM" id="SignalP"/>
    </source>
</evidence>
<evidence type="ECO:0000256" key="4">
    <source>
        <dbReference type="ARBA" id="ARBA00022692"/>
    </source>
</evidence>
<comment type="similarity">
    <text evidence="2">Belongs to the patched family.</text>
</comment>
<comment type="caution">
    <text evidence="14">The sequence shown here is derived from an EMBL/GenBank/DDBJ whole genome shotgun (WGS) entry which is preliminary data.</text>
</comment>
<keyword evidence="8 11" id="KW-0472">Membrane</keyword>
<keyword evidence="15" id="KW-1185">Reference proteome</keyword>
<dbReference type="Gene3D" id="1.20.1640.10">
    <property type="entry name" value="Multidrug efflux transporter AcrB transmembrane domain"/>
    <property type="match status" value="2"/>
</dbReference>
<dbReference type="Proteomes" id="UP001362899">
    <property type="component" value="Unassembled WGS sequence"/>
</dbReference>
<sequence>MLVGLIPALLSTVSAQCAMYNQCGTLTKYGAPLPCINETSPQPLQSNEAIELLSFYCGSEFAEGAVCCSDTQVDELVSNLKRVEPLIASCPACKRNFFDVFCRFSCSPHQASFLEIVRTQKSLEDKVVPKEVNYYLDLELAENVYKSCSDVKFSATNGRVMDLIGGGAKNYPDFFKFLGDEKPMLGGSSFQINFPWDPVDSGDQKYVRQNETEAFSCGSGELKCSCIDCDSACPQIIDLPQPEMCTIGPLSCVSMALVLSYSAFLAACVLFCLQGRKSERTQSAMEIQRLIEDEDEHQDIYLFDLRQESENIDIEPYGLNQWLSSCCYRIAQFCSSYPSLVIIVCVLFILCSSLGLLTMRFETDPIKLWVAPDSREAVEKRFFDEQFGGFYRTQQLFIVNETGPILDNYEIIDWMSSIEQRVASIRTPILYDSLDTFCLKPVNDACVVESITQFGVKDGPRWKRQLERCIKEPVVCLPKFQQPIDPNLVFGRTKSEESEYTTAEEDITALVSESPHSPQYYLNTSTLVITWVVRNGESPIYKQRVSDWEKLIEEFFSTLITEEADSRGLRISYNLESSLERELAKSGRSDVFIVAISYILMFAYVSLSLGDSLWLGFVGVCVVLCSIISSAGILSMLGYKLSLIVTEVIPFLALAIGVDNIFLLVNQVTLTEQVNPASLPSVEEQISNAVGSVGPSIVLSTLCEATALAVATMVEMPAVRNFAIFAYVTIIVNSVLQLTLFIAIFSIYMRKQLLVESLLENESFETNTLRHQQSFQGDPRGYSFFISTIYAPFILGKRVKQVLGCVFMIMLAFSLYVIPHVSLGLDQRLAVPKDSFLVDYFTDVYDYLNVGPPVYFVVAETGVQTREMQQKLCSRFSTCETNSLVNILNTERKRPEVSYFSPDSSPASWIDDFFMWLNPSFDKCCIEHGEVCYAEDGKHWGFDMEGFPEDEEFLKYLNKWINQPSDSCPLAGKAPYSDALNIDMKSREVLASSFRINHAPLKSQNDYIHAYSAAREIAERIKAETQLEVFPYSIFYAFFAQYSTIVKYTFKLVFIALFTTFLISFLLLGSLKTAVIVAVVVTSLLVNMGGAMWLLDINLNALSLVNLVICVGVAVEFCIHIARSFTFVPKTRVIGIRGHTKLDRAYNALAVTGGTVFGGVTMTKIIGVCVLMFAQSQIFRIYYFKMWSALIVLATIHSLALLPVLLSIAGGRPWLSEGEDNEFTGLEDI</sequence>
<keyword evidence="6 11" id="KW-1133">Transmembrane helix</keyword>
<name>A0AAV5RMV5_STABA</name>
<feature type="transmembrane region" description="Helical" evidence="11">
    <location>
        <begin position="722"/>
        <end position="748"/>
    </location>
</feature>
<dbReference type="InterPro" id="IPR053958">
    <property type="entry name" value="HMGCR/SNAP/NPC1-like_SSD"/>
</dbReference>
<feature type="domain" description="SSD" evidence="13">
    <location>
        <begin position="590"/>
        <end position="747"/>
    </location>
</feature>
<dbReference type="InterPro" id="IPR000731">
    <property type="entry name" value="SSD"/>
</dbReference>
<comment type="subcellular location">
    <subcellularLocation>
        <location evidence="1">Membrane</location>
        <topology evidence="1">Multi-pass membrane protein</topology>
    </subcellularLocation>
</comment>
<dbReference type="EMBL" id="BTGC01000008">
    <property type="protein sequence ID" value="GMM52493.1"/>
    <property type="molecule type" value="Genomic_DNA"/>
</dbReference>
<feature type="transmembrane region" description="Helical" evidence="11">
    <location>
        <begin position="802"/>
        <end position="819"/>
    </location>
</feature>
<protein>
    <submittedName>
        <fullName evidence="14">Sphingolipid transporter</fullName>
    </submittedName>
</protein>
<dbReference type="InterPro" id="IPR053956">
    <property type="entry name" value="NPC1_MLD"/>
</dbReference>
<feature type="transmembrane region" description="Helical" evidence="11">
    <location>
        <begin position="1101"/>
        <end position="1125"/>
    </location>
</feature>
<dbReference type="PROSITE" id="PS50156">
    <property type="entry name" value="SSD"/>
    <property type="match status" value="1"/>
</dbReference>
<evidence type="ECO:0000256" key="5">
    <source>
        <dbReference type="ARBA" id="ARBA00022729"/>
    </source>
</evidence>
<keyword evidence="5 12" id="KW-0732">Signal</keyword>
<keyword evidence="4 11" id="KW-0812">Transmembrane</keyword>
<dbReference type="SUPFAM" id="SSF82866">
    <property type="entry name" value="Multidrug efflux transporter AcrB transmembrane domain"/>
    <property type="match status" value="2"/>
</dbReference>
<evidence type="ECO:0000256" key="11">
    <source>
        <dbReference type="SAM" id="Phobius"/>
    </source>
</evidence>
<evidence type="ECO:0000256" key="2">
    <source>
        <dbReference type="ARBA" id="ARBA00005585"/>
    </source>
</evidence>
<evidence type="ECO:0000313" key="14">
    <source>
        <dbReference type="EMBL" id="GMM52493.1"/>
    </source>
</evidence>
<feature type="transmembrane region" description="Helical" evidence="11">
    <location>
        <begin position="641"/>
        <end position="665"/>
    </location>
</feature>
<dbReference type="GO" id="GO:0016020">
    <property type="term" value="C:membrane"/>
    <property type="evidence" value="ECO:0007669"/>
    <property type="project" value="UniProtKB-SubCell"/>
</dbReference>
<feature type="transmembrane region" description="Helical" evidence="11">
    <location>
        <begin position="337"/>
        <end position="357"/>
    </location>
</feature>
<keyword evidence="3" id="KW-0813">Transport</keyword>
<keyword evidence="7" id="KW-0445">Lipid transport</keyword>
<evidence type="ECO:0000313" key="15">
    <source>
        <dbReference type="Proteomes" id="UP001362899"/>
    </source>
</evidence>
<proteinExistence type="inferred from homology"/>
<dbReference type="AlphaFoldDB" id="A0AAV5RMV5"/>
<gene>
    <name evidence="14" type="ORF">DASB73_034560</name>
</gene>
<dbReference type="PANTHER" id="PTHR45727:SF2">
    <property type="entry name" value="NPC INTRACELLULAR CHOLESTEROL TRANSPORTER 1"/>
    <property type="match status" value="1"/>
</dbReference>
<evidence type="ECO:0000256" key="8">
    <source>
        <dbReference type="ARBA" id="ARBA00023136"/>
    </source>
</evidence>
<organism evidence="14 15">
    <name type="scientific">Starmerella bacillaris</name>
    <name type="common">Yeast</name>
    <name type="synonym">Candida zemplinina</name>
    <dbReference type="NCBI Taxonomy" id="1247836"/>
    <lineage>
        <taxon>Eukaryota</taxon>
        <taxon>Fungi</taxon>
        <taxon>Dikarya</taxon>
        <taxon>Ascomycota</taxon>
        <taxon>Saccharomycotina</taxon>
        <taxon>Dipodascomycetes</taxon>
        <taxon>Dipodascales</taxon>
        <taxon>Trichomonascaceae</taxon>
        <taxon>Starmerella</taxon>
    </lineage>
</organism>
<evidence type="ECO:0000256" key="7">
    <source>
        <dbReference type="ARBA" id="ARBA00023055"/>
    </source>
</evidence>
<dbReference type="Pfam" id="PF16414">
    <property type="entry name" value="NPC1_N"/>
    <property type="match status" value="1"/>
</dbReference>
<feature type="transmembrane region" description="Helical" evidence="11">
    <location>
        <begin position="1186"/>
        <end position="1206"/>
    </location>
</feature>
<feature type="transmembrane region" description="Helical" evidence="11">
    <location>
        <begin position="1146"/>
        <end position="1174"/>
    </location>
</feature>
<dbReference type="Pfam" id="PF12349">
    <property type="entry name" value="Sterol-sensing"/>
    <property type="match status" value="1"/>
</dbReference>
<evidence type="ECO:0000256" key="10">
    <source>
        <dbReference type="ARBA" id="ARBA00023180"/>
    </source>
</evidence>
<evidence type="ECO:0000256" key="3">
    <source>
        <dbReference type="ARBA" id="ARBA00022448"/>
    </source>
</evidence>
<dbReference type="GO" id="GO:0015918">
    <property type="term" value="P:sterol transport"/>
    <property type="evidence" value="ECO:0007669"/>
    <property type="project" value="TreeGrafter"/>
</dbReference>
<dbReference type="PANTHER" id="PTHR45727">
    <property type="entry name" value="NPC INTRACELLULAR CHOLESTEROL TRANSPORTER 1"/>
    <property type="match status" value="1"/>
</dbReference>